<dbReference type="GeneID" id="66077134"/>
<feature type="compositionally biased region" description="Polar residues" evidence="1">
    <location>
        <begin position="1"/>
        <end position="11"/>
    </location>
</feature>
<feature type="region of interest" description="Disordered" evidence="1">
    <location>
        <begin position="1"/>
        <end position="26"/>
    </location>
</feature>
<sequence length="88" mass="9840">MEHMASMQSVGGNKGNTPKFLQPQDTIKRRSNLLTVTVQDIRRHLGLNGPEDDQEWNRIQLVRACFEGALQLEKSSGLEGGETKNCDD</sequence>
<evidence type="ECO:0000256" key="1">
    <source>
        <dbReference type="SAM" id="MobiDB-lite"/>
    </source>
</evidence>
<dbReference type="EMBL" id="CM032184">
    <property type="protein sequence ID" value="KAG7094462.1"/>
    <property type="molecule type" value="Genomic_DNA"/>
</dbReference>
<accession>A0A9P7S3K0</accession>
<proteinExistence type="predicted"/>
<protein>
    <submittedName>
        <fullName evidence="2">Uncharacterized protein</fullName>
    </submittedName>
</protein>
<name>A0A9P7S3K0_9AGAR</name>
<organism evidence="2 3">
    <name type="scientific">Marasmius oreades</name>
    <name type="common">fairy-ring Marasmius</name>
    <dbReference type="NCBI Taxonomy" id="181124"/>
    <lineage>
        <taxon>Eukaryota</taxon>
        <taxon>Fungi</taxon>
        <taxon>Dikarya</taxon>
        <taxon>Basidiomycota</taxon>
        <taxon>Agaricomycotina</taxon>
        <taxon>Agaricomycetes</taxon>
        <taxon>Agaricomycetidae</taxon>
        <taxon>Agaricales</taxon>
        <taxon>Marasmiineae</taxon>
        <taxon>Marasmiaceae</taxon>
        <taxon>Marasmius</taxon>
    </lineage>
</organism>
<dbReference type="RefSeq" id="XP_043010932.1">
    <property type="nucleotide sequence ID" value="XM_043152845.1"/>
</dbReference>
<evidence type="ECO:0000313" key="3">
    <source>
        <dbReference type="Proteomes" id="UP001049176"/>
    </source>
</evidence>
<dbReference type="AlphaFoldDB" id="A0A9P7S3K0"/>
<keyword evidence="3" id="KW-1185">Reference proteome</keyword>
<dbReference type="Proteomes" id="UP001049176">
    <property type="component" value="Chromosome 4"/>
</dbReference>
<dbReference type="KEGG" id="more:E1B28_008058"/>
<reference evidence="2" key="1">
    <citation type="journal article" date="2021" name="Genome Biol. Evol.">
        <title>The assembled and annotated genome of the fairy-ring fungus Marasmius oreades.</title>
        <authorList>
            <person name="Hiltunen M."/>
            <person name="Ament-Velasquez S.L."/>
            <person name="Johannesson H."/>
        </authorList>
    </citation>
    <scope>NUCLEOTIDE SEQUENCE</scope>
    <source>
        <strain evidence="2">03SP1</strain>
    </source>
</reference>
<gene>
    <name evidence="2" type="ORF">E1B28_008058</name>
</gene>
<comment type="caution">
    <text evidence="2">The sequence shown here is derived from an EMBL/GenBank/DDBJ whole genome shotgun (WGS) entry which is preliminary data.</text>
</comment>
<evidence type="ECO:0000313" key="2">
    <source>
        <dbReference type="EMBL" id="KAG7094462.1"/>
    </source>
</evidence>